<dbReference type="Proteomes" id="UP001210809">
    <property type="component" value="Unassembled WGS sequence"/>
</dbReference>
<evidence type="ECO:0000313" key="9">
    <source>
        <dbReference type="Proteomes" id="UP000095662"/>
    </source>
</evidence>
<evidence type="ECO:0000256" key="2">
    <source>
        <dbReference type="ARBA" id="ARBA00022884"/>
    </source>
</evidence>
<comment type="similarity">
    <text evidence="1 5">Belongs to the pseudouridine synthase RsuA family.</text>
</comment>
<gene>
    <name evidence="7" type="primary">rluB</name>
    <name evidence="7" type="ORF">ERS852540_01438</name>
    <name evidence="8" type="ORF">PNE09_05655</name>
</gene>
<dbReference type="NCBIfam" id="TIGR00093">
    <property type="entry name" value="pseudouridine synthase"/>
    <property type="match status" value="1"/>
</dbReference>
<dbReference type="InterPro" id="IPR042092">
    <property type="entry name" value="PsdUridine_s_RsuA/RluB/E/F_cat"/>
</dbReference>
<dbReference type="InterPro" id="IPR050343">
    <property type="entry name" value="RsuA_PseudoU_synthase"/>
</dbReference>
<name>A0A174ZV67_9FIRM</name>
<dbReference type="EMBL" id="JAQLXW010000006">
    <property type="protein sequence ID" value="MDB8003553.1"/>
    <property type="molecule type" value="Genomic_DNA"/>
</dbReference>
<evidence type="ECO:0000313" key="7">
    <source>
        <dbReference type="EMBL" id="CUQ87120.1"/>
    </source>
</evidence>
<dbReference type="AlphaFoldDB" id="A0A174ZV67"/>
<dbReference type="PANTHER" id="PTHR47683:SF2">
    <property type="entry name" value="RNA-BINDING S4 DOMAIN-CONTAINING PROTEIN"/>
    <property type="match status" value="1"/>
</dbReference>
<dbReference type="InterPro" id="IPR002942">
    <property type="entry name" value="S4_RNA-bd"/>
</dbReference>
<keyword evidence="3 5" id="KW-0413">Isomerase</keyword>
<dbReference type="SUPFAM" id="SSF55174">
    <property type="entry name" value="Alpha-L RNA-binding motif"/>
    <property type="match status" value="1"/>
</dbReference>
<dbReference type="FunFam" id="3.30.70.1560:FF:000001">
    <property type="entry name" value="Pseudouridine synthase"/>
    <property type="match status" value="1"/>
</dbReference>
<dbReference type="EC" id="5.4.99.-" evidence="5"/>
<dbReference type="InterPro" id="IPR020103">
    <property type="entry name" value="PsdUridine_synth_cat_dom_sf"/>
</dbReference>
<evidence type="ECO:0000256" key="4">
    <source>
        <dbReference type="PROSITE-ProRule" id="PRU00182"/>
    </source>
</evidence>
<evidence type="ECO:0000259" key="6">
    <source>
        <dbReference type="SMART" id="SM00363"/>
    </source>
</evidence>
<feature type="domain" description="RNA-binding S4" evidence="6">
    <location>
        <begin position="4"/>
        <end position="72"/>
    </location>
</feature>
<dbReference type="InterPro" id="IPR000748">
    <property type="entry name" value="PsdUridine_synth_RsuA/RluB/E/F"/>
</dbReference>
<reference evidence="8" key="2">
    <citation type="submission" date="2023-01" db="EMBL/GenBank/DDBJ databases">
        <title>Human gut microbiome strain richness.</title>
        <authorList>
            <person name="Chen-Liaw A."/>
        </authorList>
    </citation>
    <scope>NUCLEOTIDE SEQUENCE</scope>
    <source>
        <strain evidence="8">1001283st1_G1_1001283B150217_161031</strain>
    </source>
</reference>
<dbReference type="GO" id="GO:0005829">
    <property type="term" value="C:cytosol"/>
    <property type="evidence" value="ECO:0007669"/>
    <property type="project" value="UniProtKB-ARBA"/>
</dbReference>
<dbReference type="GO" id="GO:0120159">
    <property type="term" value="F:rRNA pseudouridine synthase activity"/>
    <property type="evidence" value="ECO:0007669"/>
    <property type="project" value="UniProtKB-ARBA"/>
</dbReference>
<dbReference type="InterPro" id="IPR006145">
    <property type="entry name" value="PsdUridine_synth_RsuA/RluA"/>
</dbReference>
<dbReference type="SMART" id="SM00363">
    <property type="entry name" value="S4"/>
    <property type="match status" value="1"/>
</dbReference>
<protein>
    <recommendedName>
        <fullName evidence="5">Pseudouridine synthase</fullName>
        <ecNumber evidence="5">5.4.99.-</ecNumber>
    </recommendedName>
</protein>
<dbReference type="SUPFAM" id="SSF55120">
    <property type="entry name" value="Pseudouridine synthase"/>
    <property type="match status" value="1"/>
</dbReference>
<dbReference type="PROSITE" id="PS01149">
    <property type="entry name" value="PSI_RSU"/>
    <property type="match status" value="1"/>
</dbReference>
<dbReference type="GO" id="GO:0003723">
    <property type="term" value="F:RNA binding"/>
    <property type="evidence" value="ECO:0007669"/>
    <property type="project" value="UniProtKB-KW"/>
</dbReference>
<dbReference type="Gene3D" id="3.30.70.1560">
    <property type="entry name" value="Alpha-L RNA-binding motif"/>
    <property type="match status" value="1"/>
</dbReference>
<dbReference type="FunFam" id="3.10.290.10:FF:000003">
    <property type="entry name" value="Pseudouridine synthase"/>
    <property type="match status" value="1"/>
</dbReference>
<dbReference type="Pfam" id="PF00849">
    <property type="entry name" value="PseudoU_synth_2"/>
    <property type="match status" value="1"/>
</dbReference>
<dbReference type="GO" id="GO:0000455">
    <property type="term" value="P:enzyme-directed rRNA pseudouridine synthesis"/>
    <property type="evidence" value="ECO:0007669"/>
    <property type="project" value="UniProtKB-ARBA"/>
</dbReference>
<dbReference type="InterPro" id="IPR018496">
    <property type="entry name" value="PsdUridine_synth_RsuA/RluB_CS"/>
</dbReference>
<dbReference type="InterPro" id="IPR036986">
    <property type="entry name" value="S4_RNA-bd_sf"/>
</dbReference>
<dbReference type="EMBL" id="CZBY01000010">
    <property type="protein sequence ID" value="CUQ87120.1"/>
    <property type="molecule type" value="Genomic_DNA"/>
</dbReference>
<dbReference type="Proteomes" id="UP000095662">
    <property type="component" value="Unassembled WGS sequence"/>
</dbReference>
<dbReference type="Gene3D" id="3.10.290.10">
    <property type="entry name" value="RNA-binding S4 domain"/>
    <property type="match status" value="1"/>
</dbReference>
<accession>A0A174ZV67</accession>
<reference evidence="7 9" key="1">
    <citation type="submission" date="2015-09" db="EMBL/GenBank/DDBJ databases">
        <authorList>
            <consortium name="Pathogen Informatics"/>
        </authorList>
    </citation>
    <scope>NUCLEOTIDE SEQUENCE [LARGE SCALE GENOMIC DNA]</scope>
    <source>
        <strain evidence="7 9">2789STDY5834928</strain>
    </source>
</reference>
<dbReference type="STRING" id="39492.ERS852540_01438"/>
<organism evidence="7 9">
    <name type="scientific">[Eubacterium] siraeum</name>
    <dbReference type="NCBI Taxonomy" id="39492"/>
    <lineage>
        <taxon>Bacteria</taxon>
        <taxon>Bacillati</taxon>
        <taxon>Bacillota</taxon>
        <taxon>Clostridia</taxon>
        <taxon>Eubacteriales</taxon>
        <taxon>Oscillospiraceae</taxon>
        <taxon>Oscillospiraceae incertae sedis</taxon>
    </lineage>
</organism>
<evidence type="ECO:0000256" key="1">
    <source>
        <dbReference type="ARBA" id="ARBA00008348"/>
    </source>
</evidence>
<evidence type="ECO:0000256" key="3">
    <source>
        <dbReference type="ARBA" id="ARBA00023235"/>
    </source>
</evidence>
<dbReference type="PANTHER" id="PTHR47683">
    <property type="entry name" value="PSEUDOURIDINE SYNTHASE FAMILY PROTEIN-RELATED"/>
    <property type="match status" value="1"/>
</dbReference>
<dbReference type="PROSITE" id="PS50889">
    <property type="entry name" value="S4"/>
    <property type="match status" value="1"/>
</dbReference>
<dbReference type="Gene3D" id="3.30.70.580">
    <property type="entry name" value="Pseudouridine synthase I, catalytic domain, N-terminal subdomain"/>
    <property type="match status" value="1"/>
</dbReference>
<evidence type="ECO:0000256" key="5">
    <source>
        <dbReference type="RuleBase" id="RU003887"/>
    </source>
</evidence>
<dbReference type="CDD" id="cd00165">
    <property type="entry name" value="S4"/>
    <property type="match status" value="1"/>
</dbReference>
<dbReference type="Pfam" id="PF01479">
    <property type="entry name" value="S4"/>
    <property type="match status" value="1"/>
</dbReference>
<evidence type="ECO:0000313" key="8">
    <source>
        <dbReference type="EMBL" id="MDB8003553.1"/>
    </source>
</evidence>
<sequence>MEKVRLQKIIADSGYCSRRKAEEYIEQGCVKVNGRPVSLGDKADPKNDIVTVNGEKIASSGTQLRYIKLYKPRGYVTTMADTHGRKIVTDLLDDIDERVYPVGRLDKDSEGLLILTNDGALANAVMHPSRHIKKRYRVTVRGEVTDDKLTTLASGVKIDTGVTLPCTVAVLAEEENRTVLEFTIAEGKNRQIRKMCEAVKLQIVRLKRNAVGNIKLGMLKPGEWADLTAEELKGLKALVSSDKSTKRTGKK</sequence>
<keyword evidence="2 4" id="KW-0694">RNA-binding</keyword>
<dbReference type="InterPro" id="IPR020094">
    <property type="entry name" value="TruA/RsuA/RluB/E/F_N"/>
</dbReference>
<dbReference type="OrthoDB" id="9807213at2"/>
<proteinExistence type="inferred from homology"/>
<dbReference type="CDD" id="cd02870">
    <property type="entry name" value="PseudoU_synth_RsuA_like"/>
    <property type="match status" value="1"/>
</dbReference>